<keyword evidence="2 5" id="KW-0812">Transmembrane</keyword>
<feature type="transmembrane region" description="Helical" evidence="6">
    <location>
        <begin position="25"/>
        <end position="45"/>
    </location>
</feature>
<evidence type="ECO:0000313" key="8">
    <source>
        <dbReference type="EMBL" id="ORY21760.1"/>
    </source>
</evidence>
<evidence type="ECO:0000313" key="9">
    <source>
        <dbReference type="Proteomes" id="UP000193642"/>
    </source>
</evidence>
<evidence type="ECO:0000256" key="4">
    <source>
        <dbReference type="ARBA" id="ARBA00023136"/>
    </source>
</evidence>
<dbReference type="PANTHER" id="PTHR13439:SF0">
    <property type="entry name" value="TOPOISOMERASE I DAMAGE AFFECTED PROTEIN 4"/>
    <property type="match status" value="1"/>
</dbReference>
<keyword evidence="9" id="KW-1185">Reference proteome</keyword>
<feature type="transmembrane region" description="Helical" evidence="6">
    <location>
        <begin position="57"/>
        <end position="75"/>
    </location>
</feature>
<comment type="caution">
    <text evidence="8">The sequence shown here is derived from an EMBL/GenBank/DDBJ whole genome shotgun (WGS) entry which is preliminary data.</text>
</comment>
<accession>A0A1Y2AHJ7</accession>
<dbReference type="GO" id="GO:0055088">
    <property type="term" value="P:lipid homeostasis"/>
    <property type="evidence" value="ECO:0007669"/>
    <property type="project" value="TreeGrafter"/>
</dbReference>
<comment type="subcellular location">
    <subcellularLocation>
        <location evidence="1">Membrane</location>
        <topology evidence="1">Multi-pass membrane protein</topology>
    </subcellularLocation>
</comment>
<keyword evidence="3 6" id="KW-1133">Transmembrane helix</keyword>
<organism evidence="8 9">
    <name type="scientific">Rhizoclosmatium globosum</name>
    <dbReference type="NCBI Taxonomy" id="329046"/>
    <lineage>
        <taxon>Eukaryota</taxon>
        <taxon>Fungi</taxon>
        <taxon>Fungi incertae sedis</taxon>
        <taxon>Chytridiomycota</taxon>
        <taxon>Chytridiomycota incertae sedis</taxon>
        <taxon>Chytridiomycetes</taxon>
        <taxon>Chytridiales</taxon>
        <taxon>Chytriomycetaceae</taxon>
        <taxon>Rhizoclosmatium</taxon>
    </lineage>
</organism>
<dbReference type="STRING" id="329046.A0A1Y2AHJ7"/>
<dbReference type="InterPro" id="IPR006634">
    <property type="entry name" value="TLC-dom"/>
</dbReference>
<dbReference type="GO" id="GO:0005783">
    <property type="term" value="C:endoplasmic reticulum"/>
    <property type="evidence" value="ECO:0007669"/>
    <property type="project" value="TreeGrafter"/>
</dbReference>
<dbReference type="PANTHER" id="PTHR13439">
    <property type="entry name" value="CT120 PROTEIN"/>
    <property type="match status" value="1"/>
</dbReference>
<evidence type="ECO:0000256" key="1">
    <source>
        <dbReference type="ARBA" id="ARBA00004141"/>
    </source>
</evidence>
<feature type="transmembrane region" description="Helical" evidence="6">
    <location>
        <begin position="81"/>
        <end position="100"/>
    </location>
</feature>
<dbReference type="InterPro" id="IPR050846">
    <property type="entry name" value="TLCD"/>
</dbReference>
<evidence type="ECO:0000256" key="3">
    <source>
        <dbReference type="ARBA" id="ARBA00022989"/>
    </source>
</evidence>
<dbReference type="PROSITE" id="PS50922">
    <property type="entry name" value="TLC"/>
    <property type="match status" value="1"/>
</dbReference>
<dbReference type="Proteomes" id="UP000193642">
    <property type="component" value="Unassembled WGS sequence"/>
</dbReference>
<dbReference type="Pfam" id="PF03798">
    <property type="entry name" value="TRAM_LAG1_CLN8"/>
    <property type="match status" value="1"/>
</dbReference>
<dbReference type="AlphaFoldDB" id="A0A1Y2AHJ7"/>
<evidence type="ECO:0000259" key="7">
    <source>
        <dbReference type="PROSITE" id="PS50922"/>
    </source>
</evidence>
<proteinExistence type="predicted"/>
<dbReference type="GO" id="GO:0016020">
    <property type="term" value="C:membrane"/>
    <property type="evidence" value="ECO:0007669"/>
    <property type="project" value="UniProtKB-SubCell"/>
</dbReference>
<sequence length="155" mass="17774">MTNAILLPYLAYPLFYDPVLNADKLFGYTVQAGNVIAIILGYFIWDIYVSIESQDPAFIIHGIFAFLLGWTGGWLQMVNGVFLLSVFFGVRICWGNWCSIELFNRAPIAPSLLLLVLNVSLNGLNLFWFWKMIDSVRRRFIPTTEKTIGEKRKED</sequence>
<protein>
    <recommendedName>
        <fullName evidence="7">TLC domain-containing protein</fullName>
    </recommendedName>
</protein>
<evidence type="ECO:0000256" key="6">
    <source>
        <dbReference type="SAM" id="Phobius"/>
    </source>
</evidence>
<name>A0A1Y2AHJ7_9FUNG</name>
<dbReference type="EMBL" id="MCGO01000195">
    <property type="protein sequence ID" value="ORY21760.1"/>
    <property type="molecule type" value="Genomic_DNA"/>
</dbReference>
<keyword evidence="4 5" id="KW-0472">Membrane</keyword>
<reference evidence="8 9" key="1">
    <citation type="submission" date="2016-07" db="EMBL/GenBank/DDBJ databases">
        <title>Pervasive Adenine N6-methylation of Active Genes in Fungi.</title>
        <authorList>
            <consortium name="DOE Joint Genome Institute"/>
            <person name="Mondo S.J."/>
            <person name="Dannebaum R.O."/>
            <person name="Kuo R.C."/>
            <person name="Labutti K."/>
            <person name="Haridas S."/>
            <person name="Kuo A."/>
            <person name="Salamov A."/>
            <person name="Ahrendt S.R."/>
            <person name="Lipzen A."/>
            <person name="Sullivan W."/>
            <person name="Andreopoulos W.B."/>
            <person name="Clum A."/>
            <person name="Lindquist E."/>
            <person name="Daum C."/>
            <person name="Ramamoorthy G.K."/>
            <person name="Gryganskyi A."/>
            <person name="Culley D."/>
            <person name="Magnuson J.K."/>
            <person name="James T.Y."/>
            <person name="O'Malley M.A."/>
            <person name="Stajich J.E."/>
            <person name="Spatafora J.W."/>
            <person name="Visel A."/>
            <person name="Grigoriev I.V."/>
        </authorList>
    </citation>
    <scope>NUCLEOTIDE SEQUENCE [LARGE SCALE GENOMIC DNA]</scope>
    <source>
        <strain evidence="8 9">JEL800</strain>
    </source>
</reference>
<feature type="domain" description="TLC" evidence="7">
    <location>
        <begin position="1"/>
        <end position="141"/>
    </location>
</feature>
<gene>
    <name evidence="8" type="ORF">BCR33DRAFT_729187</name>
</gene>
<evidence type="ECO:0000256" key="2">
    <source>
        <dbReference type="ARBA" id="ARBA00022692"/>
    </source>
</evidence>
<feature type="transmembrane region" description="Helical" evidence="6">
    <location>
        <begin position="112"/>
        <end position="130"/>
    </location>
</feature>
<dbReference type="OrthoDB" id="10266980at2759"/>
<evidence type="ECO:0000256" key="5">
    <source>
        <dbReference type="PROSITE-ProRule" id="PRU00205"/>
    </source>
</evidence>